<dbReference type="GO" id="GO:0006071">
    <property type="term" value="P:glycerol metabolic process"/>
    <property type="evidence" value="ECO:0007669"/>
    <property type="project" value="UniProtKB-KW"/>
</dbReference>
<evidence type="ECO:0000256" key="1">
    <source>
        <dbReference type="ARBA" id="ARBA00022798"/>
    </source>
</evidence>
<dbReference type="Gene3D" id="1.10.10.10">
    <property type="entry name" value="Winged helix-like DNA-binding domain superfamily/Winged helix DNA-binding domain"/>
    <property type="match status" value="1"/>
</dbReference>
<dbReference type="AlphaFoldDB" id="A0A562IV78"/>
<keyword evidence="1" id="KW-0319">Glycerol metabolism</keyword>
<sequence>MPGNVQAVERAAAILQAIAGSGGRMGVTELAGAVGLPKTTTHGLLRTLLGVGFVAQDLDSGRYTLGPGLLGLGSHRPDANELRSRASNWTDALASRSGCAVRLGTLTDGPAQGATPGDVLVVHHVFRPDDSAQELEVGRRLPAHATALGKVLLACLPGAPPIPAQAVLARLTRATCTDPAALTTELRAVRHRGWAGQREEHTAGVAGLAAPVHGPGGLVVCSLGLTGPVESLFTTAGEPRPALLGMLTDSAAAVTRELSHR</sequence>
<dbReference type="Pfam" id="PF01614">
    <property type="entry name" value="IclR_C"/>
    <property type="match status" value="1"/>
</dbReference>
<evidence type="ECO:0000256" key="4">
    <source>
        <dbReference type="ARBA" id="ARBA00023163"/>
    </source>
</evidence>
<dbReference type="Proteomes" id="UP000321490">
    <property type="component" value="Unassembled WGS sequence"/>
</dbReference>
<dbReference type="InterPro" id="IPR036390">
    <property type="entry name" value="WH_DNA-bd_sf"/>
</dbReference>
<reference evidence="9 10" key="1">
    <citation type="submission" date="2019-07" db="EMBL/GenBank/DDBJ databases">
        <title>R&amp;d 2014.</title>
        <authorList>
            <person name="Klenk H.-P."/>
        </authorList>
    </citation>
    <scope>NUCLEOTIDE SEQUENCE [LARGE SCALE GENOMIC DNA]</scope>
    <source>
        <strain evidence="9 10">DSM 45764</strain>
    </source>
</reference>
<dbReference type="InterPro" id="IPR005471">
    <property type="entry name" value="Tscrpt_reg_IclR_N"/>
</dbReference>
<dbReference type="PANTHER" id="PTHR30136:SF24">
    <property type="entry name" value="HTH-TYPE TRANSCRIPTIONAL REPRESSOR ALLR"/>
    <property type="match status" value="1"/>
</dbReference>
<name>A0A562IV78_9ACTN</name>
<keyword evidence="3" id="KW-0238">DNA-binding</keyword>
<dbReference type="SUPFAM" id="SSF55781">
    <property type="entry name" value="GAF domain-like"/>
    <property type="match status" value="1"/>
</dbReference>
<evidence type="ECO:0000256" key="5">
    <source>
        <dbReference type="ARBA" id="ARBA00058938"/>
    </source>
</evidence>
<organism evidence="9 10">
    <name type="scientific">Modestobacter roseus</name>
    <dbReference type="NCBI Taxonomy" id="1181884"/>
    <lineage>
        <taxon>Bacteria</taxon>
        <taxon>Bacillati</taxon>
        <taxon>Actinomycetota</taxon>
        <taxon>Actinomycetes</taxon>
        <taxon>Geodermatophilales</taxon>
        <taxon>Geodermatophilaceae</taxon>
        <taxon>Modestobacter</taxon>
    </lineage>
</organism>
<dbReference type="SMART" id="SM00346">
    <property type="entry name" value="HTH_ICLR"/>
    <property type="match status" value="1"/>
</dbReference>
<keyword evidence="10" id="KW-1185">Reference proteome</keyword>
<dbReference type="Gene3D" id="3.30.450.40">
    <property type="match status" value="1"/>
</dbReference>
<keyword evidence="4" id="KW-0804">Transcription</keyword>
<dbReference type="PANTHER" id="PTHR30136">
    <property type="entry name" value="HELIX-TURN-HELIX TRANSCRIPTIONAL REGULATOR, ICLR FAMILY"/>
    <property type="match status" value="1"/>
</dbReference>
<dbReference type="OrthoDB" id="7274111at2"/>
<dbReference type="Pfam" id="PF09339">
    <property type="entry name" value="HTH_IclR"/>
    <property type="match status" value="1"/>
</dbReference>
<evidence type="ECO:0000259" key="8">
    <source>
        <dbReference type="PROSITE" id="PS51078"/>
    </source>
</evidence>
<feature type="domain" description="IclR-ED" evidence="8">
    <location>
        <begin position="68"/>
        <end position="260"/>
    </location>
</feature>
<keyword evidence="2" id="KW-0805">Transcription regulation</keyword>
<evidence type="ECO:0000256" key="6">
    <source>
        <dbReference type="ARBA" id="ARBA00070406"/>
    </source>
</evidence>
<dbReference type="InterPro" id="IPR050707">
    <property type="entry name" value="HTH_MetabolicPath_Reg"/>
</dbReference>
<protein>
    <recommendedName>
        <fullName evidence="6">Glycerol operon regulatory protein</fullName>
    </recommendedName>
</protein>
<gene>
    <name evidence="9" type="ORF">JD78_03455</name>
</gene>
<evidence type="ECO:0000256" key="3">
    <source>
        <dbReference type="ARBA" id="ARBA00023125"/>
    </source>
</evidence>
<dbReference type="InterPro" id="IPR014757">
    <property type="entry name" value="Tscrpt_reg_IclR_C"/>
</dbReference>
<dbReference type="EMBL" id="VLKF01000001">
    <property type="protein sequence ID" value="TWH74909.1"/>
    <property type="molecule type" value="Genomic_DNA"/>
</dbReference>
<accession>A0A562IV78</accession>
<dbReference type="InterPro" id="IPR036388">
    <property type="entry name" value="WH-like_DNA-bd_sf"/>
</dbReference>
<evidence type="ECO:0000313" key="10">
    <source>
        <dbReference type="Proteomes" id="UP000321490"/>
    </source>
</evidence>
<dbReference type="PROSITE" id="PS51078">
    <property type="entry name" value="ICLR_ED"/>
    <property type="match status" value="1"/>
</dbReference>
<feature type="domain" description="HTH iclR-type" evidence="7">
    <location>
        <begin position="5"/>
        <end position="67"/>
    </location>
</feature>
<dbReference type="PROSITE" id="PS51077">
    <property type="entry name" value="HTH_ICLR"/>
    <property type="match status" value="1"/>
</dbReference>
<dbReference type="FunFam" id="1.10.10.10:FF:000056">
    <property type="entry name" value="IclR family transcriptional regulator"/>
    <property type="match status" value="1"/>
</dbReference>
<dbReference type="GO" id="GO:0003700">
    <property type="term" value="F:DNA-binding transcription factor activity"/>
    <property type="evidence" value="ECO:0007669"/>
    <property type="project" value="TreeGrafter"/>
</dbReference>
<dbReference type="GO" id="GO:0045892">
    <property type="term" value="P:negative regulation of DNA-templated transcription"/>
    <property type="evidence" value="ECO:0007669"/>
    <property type="project" value="TreeGrafter"/>
</dbReference>
<evidence type="ECO:0000313" key="9">
    <source>
        <dbReference type="EMBL" id="TWH74909.1"/>
    </source>
</evidence>
<dbReference type="SUPFAM" id="SSF46785">
    <property type="entry name" value="Winged helix' DNA-binding domain"/>
    <property type="match status" value="1"/>
</dbReference>
<dbReference type="InterPro" id="IPR029016">
    <property type="entry name" value="GAF-like_dom_sf"/>
</dbReference>
<comment type="function">
    <text evidence="5">May be an activator protein for the gylABX operon.</text>
</comment>
<dbReference type="GO" id="GO:0003677">
    <property type="term" value="F:DNA binding"/>
    <property type="evidence" value="ECO:0007669"/>
    <property type="project" value="UniProtKB-KW"/>
</dbReference>
<evidence type="ECO:0000259" key="7">
    <source>
        <dbReference type="PROSITE" id="PS51077"/>
    </source>
</evidence>
<proteinExistence type="predicted"/>
<dbReference type="RefSeq" id="WP_153359465.1">
    <property type="nucleotide sequence ID" value="NZ_ML762488.1"/>
</dbReference>
<evidence type="ECO:0000256" key="2">
    <source>
        <dbReference type="ARBA" id="ARBA00023015"/>
    </source>
</evidence>
<comment type="caution">
    <text evidence="9">The sequence shown here is derived from an EMBL/GenBank/DDBJ whole genome shotgun (WGS) entry which is preliminary data.</text>
</comment>